<comment type="caution">
    <text evidence="2">The sequence shown here is derived from an EMBL/GenBank/DDBJ whole genome shotgun (WGS) entry which is preliminary data.</text>
</comment>
<dbReference type="AlphaFoldDB" id="A0A392QKN3"/>
<keyword evidence="3" id="KW-1185">Reference proteome</keyword>
<proteinExistence type="predicted"/>
<accession>A0A392QKN3</accession>
<organism evidence="2 3">
    <name type="scientific">Trifolium medium</name>
    <dbReference type="NCBI Taxonomy" id="97028"/>
    <lineage>
        <taxon>Eukaryota</taxon>
        <taxon>Viridiplantae</taxon>
        <taxon>Streptophyta</taxon>
        <taxon>Embryophyta</taxon>
        <taxon>Tracheophyta</taxon>
        <taxon>Spermatophyta</taxon>
        <taxon>Magnoliopsida</taxon>
        <taxon>eudicotyledons</taxon>
        <taxon>Gunneridae</taxon>
        <taxon>Pentapetalae</taxon>
        <taxon>rosids</taxon>
        <taxon>fabids</taxon>
        <taxon>Fabales</taxon>
        <taxon>Fabaceae</taxon>
        <taxon>Papilionoideae</taxon>
        <taxon>50 kb inversion clade</taxon>
        <taxon>NPAAA clade</taxon>
        <taxon>Hologalegina</taxon>
        <taxon>IRL clade</taxon>
        <taxon>Trifolieae</taxon>
        <taxon>Trifolium</taxon>
    </lineage>
</organism>
<feature type="region of interest" description="Disordered" evidence="1">
    <location>
        <begin position="1"/>
        <end position="54"/>
    </location>
</feature>
<evidence type="ECO:0000256" key="1">
    <source>
        <dbReference type="SAM" id="MobiDB-lite"/>
    </source>
</evidence>
<reference evidence="2 3" key="1">
    <citation type="journal article" date="2018" name="Front. Plant Sci.">
        <title>Red Clover (Trifolium pratense) and Zigzag Clover (T. medium) - A Picture of Genomic Similarities and Differences.</title>
        <authorList>
            <person name="Dluhosova J."/>
            <person name="Istvanek J."/>
            <person name="Nedelnik J."/>
            <person name="Repkova J."/>
        </authorList>
    </citation>
    <scope>NUCLEOTIDE SEQUENCE [LARGE SCALE GENOMIC DNA]</scope>
    <source>
        <strain evidence="3">cv. 10/8</strain>
        <tissue evidence="2">Leaf</tissue>
    </source>
</reference>
<feature type="compositionally biased region" description="Basic and acidic residues" evidence="1">
    <location>
        <begin position="27"/>
        <end position="54"/>
    </location>
</feature>
<evidence type="ECO:0000313" key="3">
    <source>
        <dbReference type="Proteomes" id="UP000265520"/>
    </source>
</evidence>
<name>A0A392QKN3_9FABA</name>
<sequence length="54" mass="6023">MGNQGQNSNQGATYSEYTTKKTITHGRGHDSLSEDGSKQFGNHKDKSRDIRQEP</sequence>
<feature type="compositionally biased region" description="Polar residues" evidence="1">
    <location>
        <begin position="1"/>
        <end position="21"/>
    </location>
</feature>
<dbReference type="Proteomes" id="UP000265520">
    <property type="component" value="Unassembled WGS sequence"/>
</dbReference>
<dbReference type="EMBL" id="LXQA010144483">
    <property type="protein sequence ID" value="MCI24951.1"/>
    <property type="molecule type" value="Genomic_DNA"/>
</dbReference>
<feature type="non-terminal residue" evidence="2">
    <location>
        <position position="54"/>
    </location>
</feature>
<protein>
    <submittedName>
        <fullName evidence="2">Uncharacterized protein</fullName>
    </submittedName>
</protein>
<evidence type="ECO:0000313" key="2">
    <source>
        <dbReference type="EMBL" id="MCI24951.1"/>
    </source>
</evidence>